<name>A0A967E7F1_9FLAO</name>
<dbReference type="EMBL" id="JAANAS010000094">
    <property type="protein sequence ID" value="NGZ90741.1"/>
    <property type="molecule type" value="Genomic_DNA"/>
</dbReference>
<accession>A0A967E7F1</accession>
<reference evidence="3" key="1">
    <citation type="submission" date="2020-03" db="EMBL/GenBank/DDBJ databases">
        <title>Psychroflexus Maritimus sp. nov., isolate from marine sediment.</title>
        <authorList>
            <person name="Zhong Y.-L."/>
        </authorList>
    </citation>
    <scope>NUCLEOTIDE SEQUENCE</scope>
    <source>
        <strain evidence="3">C1</strain>
    </source>
</reference>
<feature type="domain" description="YhcG N-terminal" evidence="2">
    <location>
        <begin position="131"/>
        <end position="181"/>
    </location>
</feature>
<dbReference type="AlphaFoldDB" id="A0A967E7F1"/>
<dbReference type="InterPro" id="IPR009362">
    <property type="entry name" value="YhcG_C"/>
</dbReference>
<evidence type="ECO:0000313" key="3">
    <source>
        <dbReference type="EMBL" id="NGZ90741.1"/>
    </source>
</evidence>
<dbReference type="Pfam" id="PF06250">
    <property type="entry name" value="YhcG_C"/>
    <property type="match status" value="1"/>
</dbReference>
<proteinExistence type="predicted"/>
<dbReference type="InterPro" id="IPR041527">
    <property type="entry name" value="YhcG_N"/>
</dbReference>
<dbReference type="GO" id="GO:0003676">
    <property type="term" value="F:nucleic acid binding"/>
    <property type="evidence" value="ECO:0007669"/>
    <property type="project" value="InterPro"/>
</dbReference>
<sequence length="375" mass="43618">MSLNFDSLILQVESIHFESQKYASQQINFSLTMRNILIGYYLVEYEQNGSDRANYGKETIKSLAKNLKHLKGISKTQLYRFREFYLTYPEIFKAVTKKLESTQLALKGKFPTASGISIDASNDTLYIAPEELLNSLSFSHFIELINIKDSLKRKFYEVQTIKNNWAVRELGRAINTMLYERTGLSKNKQELLKNFSSNQQQKAEEILRNPYVLEFMGLEEKPSYTESDLENAIINHLQAFLTELGRGFCFEARQKRISFDNSHYRIDLVFYHRILKCHVLIDLKIGKFDHADAGQMNLYLNYYRKNEMTEGDFPPVGIILCASKNDALVEYTTTGLSNDIFVSKYMVELPSKEVLQAFIEKELKENNEMYEDDNQ</sequence>
<dbReference type="PANTHER" id="PTHR30547:SF5">
    <property type="entry name" value="NUCLEASE YHCG-RELATED"/>
    <property type="match status" value="1"/>
</dbReference>
<dbReference type="Pfam" id="PF17761">
    <property type="entry name" value="DUF1016_N"/>
    <property type="match status" value="2"/>
</dbReference>
<evidence type="ECO:0000313" key="4">
    <source>
        <dbReference type="Proteomes" id="UP000643701"/>
    </source>
</evidence>
<dbReference type="Proteomes" id="UP000643701">
    <property type="component" value="Unassembled WGS sequence"/>
</dbReference>
<protein>
    <submittedName>
        <fullName evidence="3">DUF1016 domain-containing protein</fullName>
    </submittedName>
</protein>
<dbReference type="InterPro" id="IPR011856">
    <property type="entry name" value="tRNA_endonuc-like_dom_sf"/>
</dbReference>
<comment type="caution">
    <text evidence="3">The sequence shown here is derived from an EMBL/GenBank/DDBJ whole genome shotgun (WGS) entry which is preliminary data.</text>
</comment>
<evidence type="ECO:0000259" key="2">
    <source>
        <dbReference type="Pfam" id="PF17761"/>
    </source>
</evidence>
<gene>
    <name evidence="3" type="ORF">G7034_10815</name>
</gene>
<dbReference type="PANTHER" id="PTHR30547">
    <property type="entry name" value="UNCHARACTERIZED PROTEIN YHCG-RELATED"/>
    <property type="match status" value="1"/>
</dbReference>
<evidence type="ECO:0000259" key="1">
    <source>
        <dbReference type="Pfam" id="PF06250"/>
    </source>
</evidence>
<feature type="domain" description="YhcG N-terminal" evidence="2">
    <location>
        <begin position="18"/>
        <end position="100"/>
    </location>
</feature>
<dbReference type="RefSeq" id="WP_166400972.1">
    <property type="nucleotide sequence ID" value="NZ_JAANAS010000094.1"/>
</dbReference>
<dbReference type="InterPro" id="IPR053148">
    <property type="entry name" value="PD-DEXK-like_domain"/>
</dbReference>
<feature type="domain" description="YhcG PDDEXK nuclease" evidence="1">
    <location>
        <begin position="205"/>
        <end position="353"/>
    </location>
</feature>
<keyword evidence="4" id="KW-1185">Reference proteome</keyword>
<organism evidence="3 4">
    <name type="scientific">Psychroflexus maritimus</name>
    <dbReference type="NCBI Taxonomy" id="2714865"/>
    <lineage>
        <taxon>Bacteria</taxon>
        <taxon>Pseudomonadati</taxon>
        <taxon>Bacteroidota</taxon>
        <taxon>Flavobacteriia</taxon>
        <taxon>Flavobacteriales</taxon>
        <taxon>Flavobacteriaceae</taxon>
        <taxon>Psychroflexus</taxon>
    </lineage>
</organism>
<dbReference type="Gene3D" id="3.40.1350.10">
    <property type="match status" value="1"/>
</dbReference>